<feature type="region of interest" description="Disordered" evidence="1">
    <location>
        <begin position="105"/>
        <end position="134"/>
    </location>
</feature>
<evidence type="ECO:0000256" key="1">
    <source>
        <dbReference type="SAM" id="MobiDB-lite"/>
    </source>
</evidence>
<gene>
    <name evidence="2" type="ORF">LCGC14_1563470</name>
</gene>
<sequence>MYTSKDFWKKSKRREILNIRLWELSSGKLIDLTKINYIGEIYTYTYWETKRKEKTKWKYDLCLNNKEFIYSYETEDEAKLSRFNFIERWDACLNIIYPQQQEWCPESGTFSNSNIGKDYKKREDKYEGYRESEH</sequence>
<comment type="caution">
    <text evidence="2">The sequence shown here is derived from an EMBL/GenBank/DDBJ whole genome shotgun (WGS) entry which is preliminary data.</text>
</comment>
<organism evidence="2">
    <name type="scientific">marine sediment metagenome</name>
    <dbReference type="NCBI Taxonomy" id="412755"/>
    <lineage>
        <taxon>unclassified sequences</taxon>
        <taxon>metagenomes</taxon>
        <taxon>ecological metagenomes</taxon>
    </lineage>
</organism>
<feature type="compositionally biased region" description="Polar residues" evidence="1">
    <location>
        <begin position="105"/>
        <end position="115"/>
    </location>
</feature>
<dbReference type="EMBL" id="LAZR01012101">
    <property type="protein sequence ID" value="KKM41896.1"/>
    <property type="molecule type" value="Genomic_DNA"/>
</dbReference>
<protein>
    <submittedName>
        <fullName evidence="2">Uncharacterized protein</fullName>
    </submittedName>
</protein>
<feature type="compositionally biased region" description="Basic and acidic residues" evidence="1">
    <location>
        <begin position="117"/>
        <end position="134"/>
    </location>
</feature>
<accession>A0A0F9ILT4</accession>
<evidence type="ECO:0000313" key="2">
    <source>
        <dbReference type="EMBL" id="KKM41896.1"/>
    </source>
</evidence>
<name>A0A0F9ILT4_9ZZZZ</name>
<dbReference type="AlphaFoldDB" id="A0A0F9ILT4"/>
<proteinExistence type="predicted"/>
<reference evidence="2" key="1">
    <citation type="journal article" date="2015" name="Nature">
        <title>Complex archaea that bridge the gap between prokaryotes and eukaryotes.</title>
        <authorList>
            <person name="Spang A."/>
            <person name="Saw J.H."/>
            <person name="Jorgensen S.L."/>
            <person name="Zaremba-Niedzwiedzka K."/>
            <person name="Martijn J."/>
            <person name="Lind A.E."/>
            <person name="van Eijk R."/>
            <person name="Schleper C."/>
            <person name="Guy L."/>
            <person name="Ettema T.J."/>
        </authorList>
    </citation>
    <scope>NUCLEOTIDE SEQUENCE</scope>
</reference>